<protein>
    <submittedName>
        <fullName evidence="7">SFRICE_027222</fullName>
    </submittedName>
</protein>
<keyword evidence="4 5" id="KW-0472">Membrane</keyword>
<feature type="transmembrane region" description="Helical" evidence="5">
    <location>
        <begin position="96"/>
        <end position="118"/>
    </location>
</feature>
<evidence type="ECO:0000256" key="2">
    <source>
        <dbReference type="ARBA" id="ARBA00022692"/>
    </source>
</evidence>
<feature type="transmembrane region" description="Helical" evidence="5">
    <location>
        <begin position="830"/>
        <end position="849"/>
    </location>
</feature>
<evidence type="ECO:0000256" key="5">
    <source>
        <dbReference type="SAM" id="Phobius"/>
    </source>
</evidence>
<dbReference type="Gene3D" id="1.20.1250.20">
    <property type="entry name" value="MFS general substrate transporter like domains"/>
    <property type="match status" value="2"/>
</dbReference>
<evidence type="ECO:0000259" key="6">
    <source>
        <dbReference type="PROSITE" id="PS50850"/>
    </source>
</evidence>
<dbReference type="InterPro" id="IPR005828">
    <property type="entry name" value="MFS_sugar_transport-like"/>
</dbReference>
<dbReference type="AlphaFoldDB" id="A0A2H1VSF4"/>
<keyword evidence="3 5" id="KW-1133">Transmembrane helix</keyword>
<dbReference type="GO" id="GO:0016020">
    <property type="term" value="C:membrane"/>
    <property type="evidence" value="ECO:0007669"/>
    <property type="project" value="UniProtKB-SubCell"/>
</dbReference>
<dbReference type="PROSITE" id="PS50850">
    <property type="entry name" value="MFS"/>
    <property type="match status" value="1"/>
</dbReference>
<evidence type="ECO:0000256" key="3">
    <source>
        <dbReference type="ARBA" id="ARBA00022989"/>
    </source>
</evidence>
<feature type="transmembrane region" description="Helical" evidence="5">
    <location>
        <begin position="679"/>
        <end position="697"/>
    </location>
</feature>
<name>A0A2H1VSF4_SPOFR</name>
<comment type="subcellular location">
    <subcellularLocation>
        <location evidence="1">Membrane</location>
        <topology evidence="1">Multi-pass membrane protein</topology>
    </subcellularLocation>
</comment>
<feature type="transmembrane region" description="Helical" evidence="5">
    <location>
        <begin position="356"/>
        <end position="377"/>
    </location>
</feature>
<feature type="domain" description="Major facilitator superfamily (MFS) profile" evidence="6">
    <location>
        <begin position="1"/>
        <end position="384"/>
    </location>
</feature>
<feature type="transmembrane region" description="Helical" evidence="5">
    <location>
        <begin position="295"/>
        <end position="319"/>
    </location>
</feature>
<feature type="transmembrane region" description="Helical" evidence="5">
    <location>
        <begin position="453"/>
        <end position="472"/>
    </location>
</feature>
<feature type="transmembrane region" description="Helical" evidence="5">
    <location>
        <begin position="242"/>
        <end position="263"/>
    </location>
</feature>
<sequence>MACDEWKRSQIGSIRTIGTLLVLPITGYISDRWGRRVALTINAFNTGWIGLVRSFVNSYEWFLALEVLESSVGAGAYSSCYILVTELVGPKYRVIAGATISTLFALGQVILGFIAWGVPAWRPLTQVLYAPQLLVVSYFWILSESVRWLMSKGRYTESEQILKKVAKTNKTVLSDKSLEALRATAEAEKNTVKPKEPWLVVLVFRSRVILSRCFVSPIWWITNTLVYYGMNINSVNMSGNGYLNYVAVAAIEIPGYWTAILLLDRVGRKPVLICAYWLCAACQFSFAFMPEGNEGIQLALYLFGKYCIAIVMTSVYVYTAELYPTKYRHNLFAFSSMVGRLGSITAPLTPALASEVWAPFPSVLFGSFALLSGLLIFTTPETLGTKLPDTFEDAEQLGKQKATTCALVSLCCQFVGNMAGSVRGSGVGSPRMELDTLLVQELGQFGRFQLRTFLLAAVLVMLVAWSNLEYIFTTARISTRCLISECEDEPMEFAPSWLVNAVPPGSTEGSFDNCERFGNTSASRRQFDSICPSQLFDQDTRLPCDTFVYENTDSVVFDYGLACDEWRRSLIGTVTTFGTLTALPITGYVSDRWGRRVALTINAFNTAWLGLTRYWADTYLGFVLSQFAEATFGCGLYSMTELVGPDYRVAVGAALKTCFALGQVTLGMLAWAVPNWRNLTLVIYTPQLLTILYYWIISESVRWYMSKGRFDESEALLKKVAKVNRRQLSDKSVEALRHTAEEKLRNDLKVEGSSGEPWLVVQVFRHKPILVRCLVSPVWWVTTTFIYYGLSLNAVNMSGNKYLNYIAVAAVEIPGFWTAYYLMGTIGRKPVLTGAFWLCAVCQLVYIFLPQGMYAAALLVYLIAKFAIAMVATSVYVYTAELYPTKYRHSLFAFSSMIGRIGSMLAPLTPAFGAQWFAELPFVMFGSLALVSGALIFLTPETLDTTLPDTFEQADRLGQLDQENKT</sequence>
<dbReference type="InterPro" id="IPR005829">
    <property type="entry name" value="Sugar_transporter_CS"/>
</dbReference>
<reference evidence="7" key="1">
    <citation type="submission" date="2016-07" db="EMBL/GenBank/DDBJ databases">
        <authorList>
            <person name="Bretaudeau A."/>
        </authorList>
    </citation>
    <scope>NUCLEOTIDE SEQUENCE</scope>
    <source>
        <strain evidence="7">Rice</strain>
        <tissue evidence="7">Whole body</tissue>
    </source>
</reference>
<feature type="transmembrane region" description="Helical" evidence="5">
    <location>
        <begin position="769"/>
        <end position="790"/>
    </location>
</feature>
<feature type="transmembrane region" description="Helical" evidence="5">
    <location>
        <begin position="124"/>
        <end position="142"/>
    </location>
</feature>
<feature type="transmembrane region" description="Helical" evidence="5">
    <location>
        <begin position="270"/>
        <end position="289"/>
    </location>
</feature>
<dbReference type="PROSITE" id="PS00216">
    <property type="entry name" value="SUGAR_TRANSPORT_1"/>
    <property type="match status" value="2"/>
</dbReference>
<accession>A0A2H1VSF4</accession>
<keyword evidence="2 5" id="KW-0812">Transmembrane</keyword>
<dbReference type="InterPro" id="IPR036259">
    <property type="entry name" value="MFS_trans_sf"/>
</dbReference>
<dbReference type="InterPro" id="IPR020846">
    <property type="entry name" value="MFS_dom"/>
</dbReference>
<organism evidence="7">
    <name type="scientific">Spodoptera frugiperda</name>
    <name type="common">Fall armyworm</name>
    <dbReference type="NCBI Taxonomy" id="7108"/>
    <lineage>
        <taxon>Eukaryota</taxon>
        <taxon>Metazoa</taxon>
        <taxon>Ecdysozoa</taxon>
        <taxon>Arthropoda</taxon>
        <taxon>Hexapoda</taxon>
        <taxon>Insecta</taxon>
        <taxon>Pterygota</taxon>
        <taxon>Neoptera</taxon>
        <taxon>Endopterygota</taxon>
        <taxon>Lepidoptera</taxon>
        <taxon>Glossata</taxon>
        <taxon>Ditrysia</taxon>
        <taxon>Noctuoidea</taxon>
        <taxon>Noctuidae</taxon>
        <taxon>Amphipyrinae</taxon>
        <taxon>Spodoptera</taxon>
    </lineage>
</organism>
<feature type="transmembrane region" description="Helical" evidence="5">
    <location>
        <begin position="855"/>
        <end position="878"/>
    </location>
</feature>
<evidence type="ECO:0000313" key="7">
    <source>
        <dbReference type="EMBL" id="SOQ43775.1"/>
    </source>
</evidence>
<dbReference type="EMBL" id="ODYU01004183">
    <property type="protein sequence ID" value="SOQ43775.1"/>
    <property type="molecule type" value="Genomic_DNA"/>
</dbReference>
<feature type="transmembrane region" description="Helical" evidence="5">
    <location>
        <begin position="198"/>
        <end position="222"/>
    </location>
</feature>
<dbReference type="SUPFAM" id="SSF103473">
    <property type="entry name" value="MFS general substrate transporter"/>
    <property type="match status" value="2"/>
</dbReference>
<gene>
    <name evidence="7" type="ORF">SFRICE_027222</name>
</gene>
<evidence type="ECO:0000256" key="1">
    <source>
        <dbReference type="ARBA" id="ARBA00004141"/>
    </source>
</evidence>
<dbReference type="PANTHER" id="PTHR24064">
    <property type="entry name" value="SOLUTE CARRIER FAMILY 22 MEMBER"/>
    <property type="match status" value="1"/>
</dbReference>
<dbReference type="Pfam" id="PF00083">
    <property type="entry name" value="Sugar_tr"/>
    <property type="match status" value="2"/>
</dbReference>
<feature type="transmembrane region" description="Helical" evidence="5">
    <location>
        <begin position="920"/>
        <end position="938"/>
    </location>
</feature>
<evidence type="ECO:0000256" key="4">
    <source>
        <dbReference type="ARBA" id="ARBA00023136"/>
    </source>
</evidence>
<feature type="transmembrane region" description="Helical" evidence="5">
    <location>
        <begin position="649"/>
        <end position="673"/>
    </location>
</feature>
<dbReference type="GO" id="GO:0022857">
    <property type="term" value="F:transmembrane transporter activity"/>
    <property type="evidence" value="ECO:0007669"/>
    <property type="project" value="InterPro"/>
</dbReference>
<feature type="transmembrane region" description="Helical" evidence="5">
    <location>
        <begin position="890"/>
        <end position="908"/>
    </location>
</feature>
<proteinExistence type="predicted"/>
<feature type="transmembrane region" description="Helical" evidence="5">
    <location>
        <begin position="802"/>
        <end position="823"/>
    </location>
</feature>